<organism evidence="1 2">
    <name type="scientific">Leptospira interrogans serovar Grippotyphosa str. LT2186</name>
    <dbReference type="NCBI Taxonomy" id="1001599"/>
    <lineage>
        <taxon>Bacteria</taxon>
        <taxon>Pseudomonadati</taxon>
        <taxon>Spirochaetota</taxon>
        <taxon>Spirochaetia</taxon>
        <taxon>Leptospirales</taxon>
        <taxon>Leptospiraceae</taxon>
        <taxon>Leptospira</taxon>
    </lineage>
</organism>
<proteinExistence type="predicted"/>
<comment type="caution">
    <text evidence="1">The sequence shown here is derived from an EMBL/GenBank/DDBJ whole genome shotgun (WGS) entry which is preliminary data.</text>
</comment>
<name>M3FW39_LEPIR</name>
<dbReference type="Proteomes" id="UP000011776">
    <property type="component" value="Unassembled WGS sequence"/>
</dbReference>
<dbReference type="BioCyc" id="LINT1001599:G11K9-4697-MONOMER"/>
<protein>
    <submittedName>
        <fullName evidence="1">Uncharacterized protein</fullName>
    </submittedName>
</protein>
<accession>M3FW39</accession>
<gene>
    <name evidence="1" type="ORF">LEP1GSC151_1675</name>
</gene>
<sequence length="47" mass="5170">MTLTGFSMNTEVIAEDPNNSPSIDAFQKLAKENCVALVFGLVLKKRK</sequence>
<dbReference type="EMBL" id="AFME02000154">
    <property type="protein sequence ID" value="EMG11624.1"/>
    <property type="molecule type" value="Genomic_DNA"/>
</dbReference>
<evidence type="ECO:0000313" key="1">
    <source>
        <dbReference type="EMBL" id="EMG11624.1"/>
    </source>
</evidence>
<reference evidence="1 2" key="1">
    <citation type="submission" date="2013-02" db="EMBL/GenBank/DDBJ databases">
        <authorList>
            <person name="Harkins D.M."/>
            <person name="Durkin A.S."/>
            <person name="Brinkac L.M."/>
            <person name="Haft D.H."/>
            <person name="Selengut J.D."/>
            <person name="Sanka R."/>
            <person name="DePew J."/>
            <person name="Purushe J."/>
            <person name="Tulsiani S.M."/>
            <person name="Graham G.C."/>
            <person name="Burns M.-A."/>
            <person name="Dohnt M.F."/>
            <person name="Smythe L.D."/>
            <person name="McKay D.B."/>
            <person name="Craig S.B."/>
            <person name="Vinetz J.M."/>
            <person name="Sutton G.G."/>
            <person name="Nierman W.C."/>
            <person name="Fouts D.E."/>
        </authorList>
    </citation>
    <scope>NUCLEOTIDE SEQUENCE [LARGE SCALE GENOMIC DNA]</scope>
    <source>
        <strain evidence="1 2">LT2186</strain>
    </source>
</reference>
<dbReference type="AlphaFoldDB" id="M3FW39"/>
<evidence type="ECO:0000313" key="2">
    <source>
        <dbReference type="Proteomes" id="UP000011776"/>
    </source>
</evidence>